<dbReference type="GO" id="GO:0016020">
    <property type="term" value="C:membrane"/>
    <property type="evidence" value="ECO:0007669"/>
    <property type="project" value="UniProtKB-SubCell"/>
</dbReference>
<evidence type="ECO:0000259" key="9">
    <source>
        <dbReference type="Pfam" id="PF25198"/>
    </source>
</evidence>
<dbReference type="Proteomes" id="UP001141950">
    <property type="component" value="Unassembled WGS sequence"/>
</dbReference>
<dbReference type="InterPro" id="IPR057336">
    <property type="entry name" value="GerAC_N"/>
</dbReference>
<dbReference type="Gene3D" id="3.30.300.210">
    <property type="entry name" value="Nutrient germinant receptor protein C, domain 3"/>
    <property type="match status" value="1"/>
</dbReference>
<dbReference type="InterPro" id="IPR046953">
    <property type="entry name" value="Spore_GerAC-like_C"/>
</dbReference>
<organism evidence="10 11">
    <name type="scientific">Paenibacillus soyae</name>
    <dbReference type="NCBI Taxonomy" id="2969249"/>
    <lineage>
        <taxon>Bacteria</taxon>
        <taxon>Bacillati</taxon>
        <taxon>Bacillota</taxon>
        <taxon>Bacilli</taxon>
        <taxon>Bacillales</taxon>
        <taxon>Paenibacillaceae</taxon>
        <taxon>Paenibacillus</taxon>
    </lineage>
</organism>
<gene>
    <name evidence="10" type="ORF">NQZ67_01120</name>
</gene>
<name>A0A9X2MLT7_9BACL</name>
<evidence type="ECO:0000259" key="8">
    <source>
        <dbReference type="Pfam" id="PF05504"/>
    </source>
</evidence>
<proteinExistence type="inferred from homology"/>
<protein>
    <submittedName>
        <fullName evidence="10">Ger(X)C family spore germination protein</fullName>
    </submittedName>
</protein>
<evidence type="ECO:0000313" key="10">
    <source>
        <dbReference type="EMBL" id="MCR2802469.1"/>
    </source>
</evidence>
<evidence type="ECO:0000256" key="5">
    <source>
        <dbReference type="ARBA" id="ARBA00023136"/>
    </source>
</evidence>
<evidence type="ECO:0000256" key="2">
    <source>
        <dbReference type="ARBA" id="ARBA00007886"/>
    </source>
</evidence>
<evidence type="ECO:0000256" key="6">
    <source>
        <dbReference type="ARBA" id="ARBA00023139"/>
    </source>
</evidence>
<dbReference type="EMBL" id="JANIPJ010000001">
    <property type="protein sequence ID" value="MCR2802469.1"/>
    <property type="molecule type" value="Genomic_DNA"/>
</dbReference>
<dbReference type="InterPro" id="IPR038501">
    <property type="entry name" value="Spore_GerAC_C_sf"/>
</dbReference>
<comment type="subcellular location">
    <subcellularLocation>
        <location evidence="1">Membrane</location>
        <topology evidence="1">Lipid-anchor</topology>
    </subcellularLocation>
</comment>
<feature type="domain" description="Spore germination protein N-terminal" evidence="9">
    <location>
        <begin position="29"/>
        <end position="203"/>
    </location>
</feature>
<keyword evidence="3" id="KW-0309">Germination</keyword>
<evidence type="ECO:0000256" key="1">
    <source>
        <dbReference type="ARBA" id="ARBA00004635"/>
    </source>
</evidence>
<dbReference type="NCBIfam" id="TIGR02887">
    <property type="entry name" value="spore_ger_x_C"/>
    <property type="match status" value="1"/>
</dbReference>
<dbReference type="PANTHER" id="PTHR35789">
    <property type="entry name" value="SPORE GERMINATION PROTEIN B3"/>
    <property type="match status" value="1"/>
</dbReference>
<evidence type="ECO:0000256" key="4">
    <source>
        <dbReference type="ARBA" id="ARBA00022729"/>
    </source>
</evidence>
<keyword evidence="5" id="KW-0472">Membrane</keyword>
<comment type="similarity">
    <text evidence="2">Belongs to the GerABKC lipoprotein family.</text>
</comment>
<dbReference type="InterPro" id="IPR008844">
    <property type="entry name" value="Spore_GerAC-like"/>
</dbReference>
<feature type="domain" description="Spore germination GerAC-like C-terminal" evidence="8">
    <location>
        <begin position="222"/>
        <end position="374"/>
    </location>
</feature>
<keyword evidence="6" id="KW-0564">Palmitate</keyword>
<evidence type="ECO:0000256" key="7">
    <source>
        <dbReference type="ARBA" id="ARBA00023288"/>
    </source>
</evidence>
<dbReference type="PANTHER" id="PTHR35789:SF1">
    <property type="entry name" value="SPORE GERMINATION PROTEIN B3"/>
    <property type="match status" value="1"/>
</dbReference>
<dbReference type="RefSeq" id="WP_257442005.1">
    <property type="nucleotide sequence ID" value="NZ_JANIPJ010000001.1"/>
</dbReference>
<evidence type="ECO:0000256" key="3">
    <source>
        <dbReference type="ARBA" id="ARBA00022544"/>
    </source>
</evidence>
<evidence type="ECO:0000313" key="11">
    <source>
        <dbReference type="Proteomes" id="UP001141950"/>
    </source>
</evidence>
<accession>A0A9X2MLT7</accession>
<sequence>MNIPSIRNKKIGFVCLSLFLMLVLPGCWDEVNLQDVSYISALGIDYKEGQYEIYAQMLNFSAIAKTDTPQTGQANQVWIGKAKAESIIMAYQKLSRGGYLALNLDHLKTIIVHERVLGRLNEILDGVNRQRASRYTTLMYGTRLPLDELFNTENFFSQSPLNSIMYMPRPHEKDYTFAKAQTMQSLVQQLKEPAETSLLPALDATQSYWKHGKKTMNTQLISGVFVLNDYLYKGYAPEDRVKGIRWINEDFQRVVLMAEKDGNRATVAIVRSRPKIRATIGETPRFELTVKLMGSIVELEGEMIKDEIKAIIEKNVREEIEAAYRYGAGNSMDLFGLEHALYRYHNGYWKQHVKDKNWKIEPDQLNVKVIMNVADSGKFELNGRDS</sequence>
<comment type="caution">
    <text evidence="10">The sequence shown here is derived from an EMBL/GenBank/DDBJ whole genome shotgun (WGS) entry which is preliminary data.</text>
</comment>
<keyword evidence="11" id="KW-1185">Reference proteome</keyword>
<reference evidence="10" key="1">
    <citation type="submission" date="2022-08" db="EMBL/GenBank/DDBJ databases">
        <title>The genomic sequence of strain Paenibacillus sp. SCIV0701.</title>
        <authorList>
            <person name="Zhao H."/>
        </authorList>
    </citation>
    <scope>NUCLEOTIDE SEQUENCE</scope>
    <source>
        <strain evidence="10">SCIV0701</strain>
    </source>
</reference>
<dbReference type="Pfam" id="PF25198">
    <property type="entry name" value="Spore_GerAC_N"/>
    <property type="match status" value="1"/>
</dbReference>
<dbReference type="Pfam" id="PF05504">
    <property type="entry name" value="Spore_GerAC"/>
    <property type="match status" value="1"/>
</dbReference>
<dbReference type="AlphaFoldDB" id="A0A9X2MLT7"/>
<keyword evidence="7" id="KW-0449">Lipoprotein</keyword>
<keyword evidence="4" id="KW-0732">Signal</keyword>
<dbReference type="GO" id="GO:0009847">
    <property type="term" value="P:spore germination"/>
    <property type="evidence" value="ECO:0007669"/>
    <property type="project" value="InterPro"/>
</dbReference>